<keyword evidence="2" id="KW-0812">Transmembrane</keyword>
<dbReference type="VEuPathDB" id="FungiDB:VP01_792g2"/>
<feature type="transmembrane region" description="Helical" evidence="2">
    <location>
        <begin position="648"/>
        <end position="667"/>
    </location>
</feature>
<evidence type="ECO:0000256" key="2">
    <source>
        <dbReference type="SAM" id="Phobius"/>
    </source>
</evidence>
<feature type="transmembrane region" description="Helical" evidence="2">
    <location>
        <begin position="609"/>
        <end position="627"/>
    </location>
</feature>
<sequence length="729" mass="84172">MAITTMIATASTSSTFSFLNLVHKRKKKIIYRHGSALSILGRNSSNSVVFVAPTGRFQSFIRYSFFGRTGVRRPSLPGQEILKSEKSFNHQSNVSRHARETPQAQDKFQPSKNLVRKKLKTNFKQSQPKTCQKFFQVQKLPRLSANLEDPFSCQMLTKKHRRKAQLLGKKVIDLDYIHCQSQMTCPSAGGTKGICQGEICLNEFLSNPVTVYSLVHIPVYSLIFVFIKLCIINEMGCKRVFFAKIINKILKNNLYGTFSSLDCNYKLQSPCVYFSYDLNLYRIDVWSDQLKGNITFFTKNNQTFHEVNETFFVMVLTTSISQLDFFVKRITVSAEWQKEFKQFADAIEPQVSYKAIESQILSVTAINNKDKCSLDSTITTSNWVINAILHDDFLKLQDYITREIQFTRANWMQIKHLKNEFNLSIFLPSKLRVIELPAPLRRRQLVPEKTLIIPVEFLSPCVASLSSFLCDITILNLIDSNSKSPVSVISLFNYLISSPMFVVFSLFPFSFLLFDPTKPNLYSASSDYPPQTYSPLPLSYPPAQSSQNSSFCYQYLSVLGVFFFFSSLVLIFRNKLIKRALKYGATLSFIFPSYKCFDIDFFLSLYYSAIQRFFLIFFLSDFFLPVIKKLFSSIIWMDYLKTECSENFCWFPSFWWFVEIVLISVLLKSEIICQTLFEFAYESLKLNWLLTWLYKISSSLTQATPLGLVKQALSEFWPFCVLTFPLSNN</sequence>
<feature type="compositionally biased region" description="Polar residues" evidence="1">
    <location>
        <begin position="102"/>
        <end position="111"/>
    </location>
</feature>
<feature type="transmembrane region" description="Helical" evidence="2">
    <location>
        <begin position="553"/>
        <end position="572"/>
    </location>
</feature>
<feature type="transmembrane region" description="Helical" evidence="2">
    <location>
        <begin position="491"/>
        <end position="514"/>
    </location>
</feature>
<keyword evidence="4" id="KW-1185">Reference proteome</keyword>
<accession>A0A0L6UAR2</accession>
<feature type="transmembrane region" description="Helical" evidence="2">
    <location>
        <begin position="209"/>
        <end position="231"/>
    </location>
</feature>
<dbReference type="Proteomes" id="UP000037035">
    <property type="component" value="Unassembled WGS sequence"/>
</dbReference>
<dbReference type="AlphaFoldDB" id="A0A0L6UAR2"/>
<evidence type="ECO:0000256" key="1">
    <source>
        <dbReference type="SAM" id="MobiDB-lite"/>
    </source>
</evidence>
<evidence type="ECO:0000313" key="4">
    <source>
        <dbReference type="Proteomes" id="UP000037035"/>
    </source>
</evidence>
<keyword evidence="2" id="KW-1133">Transmembrane helix</keyword>
<feature type="region of interest" description="Disordered" evidence="1">
    <location>
        <begin position="88"/>
        <end position="111"/>
    </location>
</feature>
<dbReference type="EMBL" id="LAVV01013416">
    <property type="protein sequence ID" value="KNZ45663.1"/>
    <property type="molecule type" value="Genomic_DNA"/>
</dbReference>
<organism evidence="3 4">
    <name type="scientific">Puccinia sorghi</name>
    <dbReference type="NCBI Taxonomy" id="27349"/>
    <lineage>
        <taxon>Eukaryota</taxon>
        <taxon>Fungi</taxon>
        <taxon>Dikarya</taxon>
        <taxon>Basidiomycota</taxon>
        <taxon>Pucciniomycotina</taxon>
        <taxon>Pucciniomycetes</taxon>
        <taxon>Pucciniales</taxon>
        <taxon>Pucciniaceae</taxon>
        <taxon>Puccinia</taxon>
    </lineage>
</organism>
<name>A0A0L6UAR2_9BASI</name>
<comment type="caution">
    <text evidence="3">The sequence shown here is derived from an EMBL/GenBank/DDBJ whole genome shotgun (WGS) entry which is preliminary data.</text>
</comment>
<proteinExistence type="predicted"/>
<evidence type="ECO:0000313" key="3">
    <source>
        <dbReference type="EMBL" id="KNZ45663.1"/>
    </source>
</evidence>
<protein>
    <submittedName>
        <fullName evidence="3">Uncharacterized protein</fullName>
    </submittedName>
</protein>
<gene>
    <name evidence="3" type="ORF">VP01_792g2</name>
</gene>
<keyword evidence="2" id="KW-0472">Membrane</keyword>
<reference evidence="3 4" key="1">
    <citation type="submission" date="2015-08" db="EMBL/GenBank/DDBJ databases">
        <title>Next Generation Sequencing and Analysis of the Genome of Puccinia sorghi L Schw, the Causal Agent of Maize Common Rust.</title>
        <authorList>
            <person name="Rochi L."/>
            <person name="Burguener G."/>
            <person name="Darino M."/>
            <person name="Turjanski A."/>
            <person name="Kreff E."/>
            <person name="Dieguez M.J."/>
            <person name="Sacco F."/>
        </authorList>
    </citation>
    <scope>NUCLEOTIDE SEQUENCE [LARGE SCALE GENOMIC DNA]</scope>
    <source>
        <strain evidence="3 4">RO10H11247</strain>
    </source>
</reference>